<gene>
    <name evidence="1" type="ORF">FC78_GL001015</name>
</gene>
<dbReference type="PATRIC" id="fig|1423788.3.peg.1042"/>
<dbReference type="EMBL" id="AZDY01000029">
    <property type="protein sequence ID" value="KRK84009.1"/>
    <property type="molecule type" value="Genomic_DNA"/>
</dbReference>
<dbReference type="AlphaFoldDB" id="A0A0R1KTX4"/>
<organism evidence="1 2">
    <name type="scientific">Companilactobacillus bobalius DSM 19674</name>
    <dbReference type="NCBI Taxonomy" id="1423788"/>
    <lineage>
        <taxon>Bacteria</taxon>
        <taxon>Bacillati</taxon>
        <taxon>Bacillota</taxon>
        <taxon>Bacilli</taxon>
        <taxon>Lactobacillales</taxon>
        <taxon>Lactobacillaceae</taxon>
        <taxon>Companilactobacillus</taxon>
        <taxon>Companilactobacillus bobalius</taxon>
    </lineage>
</organism>
<evidence type="ECO:0000313" key="1">
    <source>
        <dbReference type="EMBL" id="KRK84009.1"/>
    </source>
</evidence>
<dbReference type="Gene3D" id="3.40.50.450">
    <property type="match status" value="1"/>
</dbReference>
<keyword evidence="2" id="KW-1185">Reference proteome</keyword>
<dbReference type="STRING" id="1423788.FC78_GL001015"/>
<dbReference type="RefSeq" id="WP_056951014.1">
    <property type="nucleotide sequence ID" value="NZ_AZDY01000029.1"/>
</dbReference>
<name>A0A0R1KTX4_9LACO</name>
<proteinExistence type="predicted"/>
<protein>
    <submittedName>
        <fullName evidence="1">Uncharacterized protein</fullName>
    </submittedName>
</protein>
<sequence length="168" mass="19705">MSDKIDFPLNVFISSVMRNDVYPERKRILDIRKGLSEELDKYKFIKKFLLEEDNSSSLPLEQEYLTYLHSCDVILFLIDADYPISEGVSIEIAEARVAEKTRIFYIIPSKDDQKNAAIKHKLISQNEKTYINIKDSSNFVEEIMDDFLSEIVTVYRSKFINFHYNNVS</sequence>
<dbReference type="Proteomes" id="UP000051515">
    <property type="component" value="Unassembled WGS sequence"/>
</dbReference>
<reference evidence="1 2" key="1">
    <citation type="journal article" date="2015" name="Genome Announc.">
        <title>Expanding the biotechnology potential of lactobacilli through comparative genomics of 213 strains and associated genera.</title>
        <authorList>
            <person name="Sun Z."/>
            <person name="Harris H.M."/>
            <person name="McCann A."/>
            <person name="Guo C."/>
            <person name="Argimon S."/>
            <person name="Zhang W."/>
            <person name="Yang X."/>
            <person name="Jeffery I.B."/>
            <person name="Cooney J.C."/>
            <person name="Kagawa T.F."/>
            <person name="Liu W."/>
            <person name="Song Y."/>
            <person name="Salvetti E."/>
            <person name="Wrobel A."/>
            <person name="Rasinkangas P."/>
            <person name="Parkhill J."/>
            <person name="Rea M.C."/>
            <person name="O'Sullivan O."/>
            <person name="Ritari J."/>
            <person name="Douillard F.P."/>
            <person name="Paul Ross R."/>
            <person name="Yang R."/>
            <person name="Briner A.E."/>
            <person name="Felis G.E."/>
            <person name="de Vos W.M."/>
            <person name="Barrangou R."/>
            <person name="Klaenhammer T.R."/>
            <person name="Caufield P.W."/>
            <person name="Cui Y."/>
            <person name="Zhang H."/>
            <person name="O'Toole P.W."/>
        </authorList>
    </citation>
    <scope>NUCLEOTIDE SEQUENCE [LARGE SCALE GENOMIC DNA]</scope>
    <source>
        <strain evidence="1 2">DSM 19674</strain>
    </source>
</reference>
<comment type="caution">
    <text evidence="1">The sequence shown here is derived from an EMBL/GenBank/DDBJ whole genome shotgun (WGS) entry which is preliminary data.</text>
</comment>
<evidence type="ECO:0000313" key="2">
    <source>
        <dbReference type="Proteomes" id="UP000051515"/>
    </source>
</evidence>
<accession>A0A0R1KTX4</accession>